<comment type="subcellular location">
    <subcellularLocation>
        <location evidence="1">Membrane</location>
    </subcellularLocation>
</comment>
<name>A0A382GP62_9ZZZZ</name>
<keyword evidence="7 9" id="KW-0472">Membrane</keyword>
<feature type="transmembrane region" description="Helical" evidence="9">
    <location>
        <begin position="12"/>
        <end position="31"/>
    </location>
</feature>
<evidence type="ECO:0000313" key="11">
    <source>
        <dbReference type="EMBL" id="SVB76575.1"/>
    </source>
</evidence>
<evidence type="ECO:0000259" key="10">
    <source>
        <dbReference type="Pfam" id="PF00912"/>
    </source>
</evidence>
<evidence type="ECO:0000256" key="5">
    <source>
        <dbReference type="ARBA" id="ARBA00022984"/>
    </source>
</evidence>
<dbReference type="GO" id="GO:0016020">
    <property type="term" value="C:membrane"/>
    <property type="evidence" value="ECO:0007669"/>
    <property type="project" value="UniProtKB-SubCell"/>
</dbReference>
<dbReference type="GO" id="GO:0009252">
    <property type="term" value="P:peptidoglycan biosynthetic process"/>
    <property type="evidence" value="ECO:0007669"/>
    <property type="project" value="UniProtKB-KW"/>
</dbReference>
<evidence type="ECO:0000256" key="1">
    <source>
        <dbReference type="ARBA" id="ARBA00004370"/>
    </source>
</evidence>
<sequence length="218" mass="25054">MNLMLNLLKKFLILGAFLIFICFSMLIYFLWKVSPELPSYNELKSYNPSLTSRVFTSDGLLLDKYFIQERIFVPINRIPKNLIYAFISAEDKKFFEHIGIDPLAIIRAVFTNIVNNFSNKKMIGASTITQQVVKNLLLTNEVSLERKFKEMILAVRIENILNKEQILELYLNDIYLGYGSYGIAAASLNYFNKSINELTLEEVAFLAALPKAPNNYNP</sequence>
<gene>
    <name evidence="11" type="ORF">METZ01_LOCUS229429</name>
</gene>
<keyword evidence="3 9" id="KW-0812">Transmembrane</keyword>
<dbReference type="EMBL" id="UINC01056486">
    <property type="protein sequence ID" value="SVB76575.1"/>
    <property type="molecule type" value="Genomic_DNA"/>
</dbReference>
<dbReference type="GO" id="GO:0008955">
    <property type="term" value="F:peptidoglycan glycosyltransferase activity"/>
    <property type="evidence" value="ECO:0007669"/>
    <property type="project" value="TreeGrafter"/>
</dbReference>
<evidence type="ECO:0000256" key="4">
    <source>
        <dbReference type="ARBA" id="ARBA00022960"/>
    </source>
</evidence>
<dbReference type="InterPro" id="IPR023346">
    <property type="entry name" value="Lysozyme-like_dom_sf"/>
</dbReference>
<dbReference type="InterPro" id="IPR050396">
    <property type="entry name" value="Glycosyltr_51/Transpeptidase"/>
</dbReference>
<dbReference type="Pfam" id="PF00912">
    <property type="entry name" value="Transgly"/>
    <property type="match status" value="1"/>
</dbReference>
<dbReference type="PANTHER" id="PTHR32282:SF27">
    <property type="entry name" value="PENICILLIN-BINDING PROTEIN 1A"/>
    <property type="match status" value="1"/>
</dbReference>
<dbReference type="GO" id="GO:0071555">
    <property type="term" value="P:cell wall organization"/>
    <property type="evidence" value="ECO:0007669"/>
    <property type="project" value="UniProtKB-KW"/>
</dbReference>
<keyword evidence="4" id="KW-0133">Cell shape</keyword>
<feature type="non-terminal residue" evidence="11">
    <location>
        <position position="218"/>
    </location>
</feature>
<feature type="domain" description="Glycosyl transferase family 51" evidence="10">
    <location>
        <begin position="68"/>
        <end position="218"/>
    </location>
</feature>
<keyword evidence="8" id="KW-0961">Cell wall biogenesis/degradation</keyword>
<dbReference type="Gene3D" id="1.10.3810.10">
    <property type="entry name" value="Biosynthetic peptidoglycan transglycosylase-like"/>
    <property type="match status" value="1"/>
</dbReference>
<dbReference type="FunFam" id="1.10.3810.10:FF:000003">
    <property type="entry name" value="Penicillin-binding protein 1a"/>
    <property type="match status" value="1"/>
</dbReference>
<organism evidence="11">
    <name type="scientific">marine metagenome</name>
    <dbReference type="NCBI Taxonomy" id="408172"/>
    <lineage>
        <taxon>unclassified sequences</taxon>
        <taxon>metagenomes</taxon>
        <taxon>ecological metagenomes</taxon>
    </lineage>
</organism>
<accession>A0A382GP62</accession>
<dbReference type="InterPro" id="IPR036950">
    <property type="entry name" value="PBP_transglycosylase"/>
</dbReference>
<evidence type="ECO:0000256" key="3">
    <source>
        <dbReference type="ARBA" id="ARBA00022692"/>
    </source>
</evidence>
<evidence type="ECO:0000256" key="7">
    <source>
        <dbReference type="ARBA" id="ARBA00023136"/>
    </source>
</evidence>
<dbReference type="AlphaFoldDB" id="A0A382GP62"/>
<keyword evidence="6 9" id="KW-1133">Transmembrane helix</keyword>
<evidence type="ECO:0000256" key="6">
    <source>
        <dbReference type="ARBA" id="ARBA00022989"/>
    </source>
</evidence>
<dbReference type="PANTHER" id="PTHR32282">
    <property type="entry name" value="BINDING PROTEIN TRANSPEPTIDASE, PUTATIVE-RELATED"/>
    <property type="match status" value="1"/>
</dbReference>
<dbReference type="SUPFAM" id="SSF53955">
    <property type="entry name" value="Lysozyme-like"/>
    <property type="match status" value="1"/>
</dbReference>
<evidence type="ECO:0000256" key="2">
    <source>
        <dbReference type="ARBA" id="ARBA00022679"/>
    </source>
</evidence>
<evidence type="ECO:0000256" key="8">
    <source>
        <dbReference type="ARBA" id="ARBA00023316"/>
    </source>
</evidence>
<reference evidence="11" key="1">
    <citation type="submission" date="2018-05" db="EMBL/GenBank/DDBJ databases">
        <authorList>
            <person name="Lanie J.A."/>
            <person name="Ng W.-L."/>
            <person name="Kazmierczak K.M."/>
            <person name="Andrzejewski T.M."/>
            <person name="Davidsen T.M."/>
            <person name="Wayne K.J."/>
            <person name="Tettelin H."/>
            <person name="Glass J.I."/>
            <person name="Rusch D."/>
            <person name="Podicherti R."/>
            <person name="Tsui H.-C.T."/>
            <person name="Winkler M.E."/>
        </authorList>
    </citation>
    <scope>NUCLEOTIDE SEQUENCE</scope>
</reference>
<dbReference type="GO" id="GO:0008360">
    <property type="term" value="P:regulation of cell shape"/>
    <property type="evidence" value="ECO:0007669"/>
    <property type="project" value="UniProtKB-KW"/>
</dbReference>
<proteinExistence type="predicted"/>
<dbReference type="InterPro" id="IPR001264">
    <property type="entry name" value="Glyco_trans_51"/>
</dbReference>
<keyword evidence="5" id="KW-0573">Peptidoglycan synthesis</keyword>
<evidence type="ECO:0000256" key="9">
    <source>
        <dbReference type="SAM" id="Phobius"/>
    </source>
</evidence>
<keyword evidence="2" id="KW-0808">Transferase</keyword>
<dbReference type="GO" id="GO:0030288">
    <property type="term" value="C:outer membrane-bounded periplasmic space"/>
    <property type="evidence" value="ECO:0007669"/>
    <property type="project" value="TreeGrafter"/>
</dbReference>
<protein>
    <recommendedName>
        <fullName evidence="10">Glycosyl transferase family 51 domain-containing protein</fullName>
    </recommendedName>
</protein>